<organism evidence="1 2">
    <name type="scientific">Heterodera trifolii</name>
    <dbReference type="NCBI Taxonomy" id="157864"/>
    <lineage>
        <taxon>Eukaryota</taxon>
        <taxon>Metazoa</taxon>
        <taxon>Ecdysozoa</taxon>
        <taxon>Nematoda</taxon>
        <taxon>Chromadorea</taxon>
        <taxon>Rhabditida</taxon>
        <taxon>Tylenchina</taxon>
        <taxon>Tylenchomorpha</taxon>
        <taxon>Tylenchoidea</taxon>
        <taxon>Heteroderidae</taxon>
        <taxon>Heteroderinae</taxon>
        <taxon>Heterodera</taxon>
    </lineage>
</organism>
<evidence type="ECO:0000313" key="2">
    <source>
        <dbReference type="Proteomes" id="UP001620626"/>
    </source>
</evidence>
<dbReference type="Proteomes" id="UP001620626">
    <property type="component" value="Unassembled WGS sequence"/>
</dbReference>
<accession>A0ABD2IDM6</accession>
<dbReference type="AlphaFoldDB" id="A0ABD2IDM6"/>
<reference evidence="1 2" key="1">
    <citation type="submission" date="2024-10" db="EMBL/GenBank/DDBJ databases">
        <authorList>
            <person name="Kim D."/>
        </authorList>
    </citation>
    <scope>NUCLEOTIDE SEQUENCE [LARGE SCALE GENOMIC DNA]</scope>
    <source>
        <strain evidence="1">BH-2024</strain>
    </source>
</reference>
<proteinExistence type="predicted"/>
<name>A0ABD2IDM6_9BILA</name>
<evidence type="ECO:0000313" key="1">
    <source>
        <dbReference type="EMBL" id="KAL3077376.1"/>
    </source>
</evidence>
<gene>
    <name evidence="1" type="ORF">niasHT_035211</name>
</gene>
<keyword evidence="2" id="KW-1185">Reference proteome</keyword>
<protein>
    <submittedName>
        <fullName evidence="1">Uncharacterized protein</fullName>
    </submittedName>
</protein>
<comment type="caution">
    <text evidence="1">The sequence shown here is derived from an EMBL/GenBank/DDBJ whole genome shotgun (WGS) entry which is preliminary data.</text>
</comment>
<sequence>MKQLVGGTINKAFVISYPHYSACVTVELWRNVTNGGEPYLKDVTKSQFLCAHVRYWSPELAGFKDITHNITGCEKSATLDQFVVRSRIFRPMPSPDEY</sequence>
<dbReference type="EMBL" id="JBICBT010001232">
    <property type="protein sequence ID" value="KAL3077376.1"/>
    <property type="molecule type" value="Genomic_DNA"/>
</dbReference>